<dbReference type="PROSITE" id="PS50923">
    <property type="entry name" value="SUSHI"/>
    <property type="match status" value="8"/>
</dbReference>
<dbReference type="Proteomes" id="UP000085678">
    <property type="component" value="Unplaced"/>
</dbReference>
<dbReference type="OrthoDB" id="6158054at2759"/>
<feature type="domain" description="Sushi" evidence="7">
    <location>
        <begin position="576"/>
        <end position="630"/>
    </location>
</feature>
<dbReference type="InterPro" id="IPR050350">
    <property type="entry name" value="Compl-Cell_Adhes-Reg"/>
</dbReference>
<proteinExistence type="predicted"/>
<evidence type="ECO:0000259" key="7">
    <source>
        <dbReference type="PROSITE" id="PS50923"/>
    </source>
</evidence>
<feature type="compositionally biased region" description="Low complexity" evidence="6">
    <location>
        <begin position="692"/>
        <end position="702"/>
    </location>
</feature>
<dbReference type="Pfam" id="PF00084">
    <property type="entry name" value="Sushi"/>
    <property type="match status" value="6"/>
</dbReference>
<evidence type="ECO:0000256" key="2">
    <source>
        <dbReference type="ARBA" id="ARBA00022737"/>
    </source>
</evidence>
<dbReference type="PANTHER" id="PTHR19325:SF575">
    <property type="entry name" value="LOCOMOTION-RELATED PROTEIN HIKARU GENKI"/>
    <property type="match status" value="1"/>
</dbReference>
<dbReference type="Gene3D" id="2.10.70.10">
    <property type="entry name" value="Complement Module, domain 1"/>
    <property type="match status" value="8"/>
</dbReference>
<keyword evidence="1 5" id="KW-0768">Sushi</keyword>
<feature type="disulfide bond" evidence="5">
    <location>
        <begin position="105"/>
        <end position="132"/>
    </location>
</feature>
<evidence type="ECO:0000256" key="6">
    <source>
        <dbReference type="SAM" id="MobiDB-lite"/>
    </source>
</evidence>
<feature type="disulfide bond" evidence="5">
    <location>
        <begin position="286"/>
        <end position="329"/>
    </location>
</feature>
<dbReference type="GeneID" id="106158962"/>
<feature type="disulfide bond" evidence="5">
    <location>
        <begin position="462"/>
        <end position="489"/>
    </location>
</feature>
<evidence type="ECO:0000313" key="8">
    <source>
        <dbReference type="Proteomes" id="UP000085678"/>
    </source>
</evidence>
<feature type="domain" description="Sushi" evidence="7">
    <location>
        <begin position="367"/>
        <end position="422"/>
    </location>
</feature>
<feature type="region of interest" description="Disordered" evidence="6">
    <location>
        <begin position="627"/>
        <end position="702"/>
    </location>
</feature>
<dbReference type="KEGG" id="lak:106158962"/>
<evidence type="ECO:0000256" key="5">
    <source>
        <dbReference type="PROSITE-ProRule" id="PRU00302"/>
    </source>
</evidence>
<feature type="domain" description="Sushi" evidence="7">
    <location>
        <begin position="423"/>
        <end position="491"/>
    </location>
</feature>
<sequence length="911" mass="98660">MVSWTLVTGCGQVTNTFALENGTSVLSGMSVRNECNGTARPSSGDIYRTCHNGSWTGSPLNCSNCSPPENGTNTILYADWLYMDSQQEDYGGGIVPEGVTASYRCLEGYFLSSGDACRRCERGYWTGNPPACHRACLPPEPGTNVVMNNILQNFSMLLDGCNSAVWVGGSYPHETVLRYQCSQGRAHSAGTLNRTCENGLWSGHAPSCQVEPGISSPPRFRQRDRSNVYLMTVEGVWYIKNVDDVSDVVLKKSQNTSDPPIEPGWFHNIPNFGLAWVYDASVRLECIPGTCIHTYEYPGRPRVVSNGTTTEYSCLPGYHLFGGNTINTCLGGEFTGTTPVCKECCSAPRNVTTSSLALVNTAVPAGMGCMPNTDTSMASGTLYPSGSMAIYTCWPGLVLQEGNSSRTCHNGTWSGAEAVCGVPRCSLLPLVEHANLTVFRPIHDDDNSTDFFINGTEAHYSCHTGYYRTSGNTYRKCENGYWTGISPTCSDRCVIPPPGKNVEYEYDESPINGSVPIDTTAYGTCLPGHNLDSGQLCRKCEAASWSGARPICARHCGALGPVPHANLWFVSPFGRFTCGSSFNQRPDNGEHLSGTQVTYTCQDGYTYQNGSLTRTCYNGAWSGTPLECRGEPPPATTTDTGANTSTSDHTLVTTPLTDQASAITTTSTSALETTPVSLSSTLSTQNISTDPRTQTGGRTTGTNLALTSDVQTTEHVTVTLPPNCLLSHLGGNEIVIQGVTHGNAANVVDIIYTCNTGFRFPDLSAQKTSKCFNGDWLNNVPCEVVTCPVLAVPQYASIDNSNVTYRSMVKITCQLGYWFDDGFNELITTCTQNGSWNITNVPLCKIAVCPPPLEKVTSQLVTNNFTTYVYNMTVDYICVNDSFFVDSSTVRRSRCNAYGMWSLKYIPDCSM</sequence>
<feature type="domain" description="Sushi" evidence="7">
    <location>
        <begin position="63"/>
        <end position="134"/>
    </location>
</feature>
<feature type="domain" description="Sushi" evidence="7">
    <location>
        <begin position="284"/>
        <end position="343"/>
    </location>
</feature>
<dbReference type="PANTHER" id="PTHR19325">
    <property type="entry name" value="COMPLEMENT COMPONENT-RELATED SUSHI DOMAIN-CONTAINING"/>
    <property type="match status" value="1"/>
</dbReference>
<feature type="disulfide bond" evidence="5">
    <location>
        <begin position="314"/>
        <end position="341"/>
    </location>
</feature>
<name>A0A2R2MPK1_LINAN</name>
<dbReference type="InterPro" id="IPR000436">
    <property type="entry name" value="Sushi_SCR_CCP_dom"/>
</dbReference>
<feature type="disulfide bond" evidence="5">
    <location>
        <begin position="393"/>
        <end position="420"/>
    </location>
</feature>
<dbReference type="STRING" id="7574.A0A2R2MPK1"/>
<comment type="caution">
    <text evidence="5">Lacks conserved residue(s) required for the propagation of feature annotation.</text>
</comment>
<dbReference type="SUPFAM" id="SSF57535">
    <property type="entry name" value="Complement control module/SCR domain"/>
    <property type="match status" value="8"/>
</dbReference>
<feature type="disulfide bond" evidence="5">
    <location>
        <begin position="787"/>
        <end position="830"/>
    </location>
</feature>
<keyword evidence="2" id="KW-0677">Repeat</keyword>
<evidence type="ECO:0000256" key="1">
    <source>
        <dbReference type="ARBA" id="ARBA00022659"/>
    </source>
</evidence>
<organism evidence="8 9">
    <name type="scientific">Lingula anatina</name>
    <name type="common">Brachiopod</name>
    <name type="synonym">Lingula unguis</name>
    <dbReference type="NCBI Taxonomy" id="7574"/>
    <lineage>
        <taxon>Eukaryota</taxon>
        <taxon>Metazoa</taxon>
        <taxon>Spiralia</taxon>
        <taxon>Lophotrochozoa</taxon>
        <taxon>Brachiopoda</taxon>
        <taxon>Linguliformea</taxon>
        <taxon>Lingulata</taxon>
        <taxon>Lingulida</taxon>
        <taxon>Linguloidea</taxon>
        <taxon>Lingulidae</taxon>
        <taxon>Lingula</taxon>
    </lineage>
</organism>
<evidence type="ECO:0000256" key="4">
    <source>
        <dbReference type="ARBA" id="ARBA00023180"/>
    </source>
</evidence>
<feature type="compositionally biased region" description="Low complexity" evidence="6">
    <location>
        <begin position="636"/>
        <end position="648"/>
    </location>
</feature>
<feature type="domain" description="Sushi" evidence="7">
    <location>
        <begin position="847"/>
        <end position="911"/>
    </location>
</feature>
<keyword evidence="3 5" id="KW-1015">Disulfide bond</keyword>
<dbReference type="RefSeq" id="XP_023931942.1">
    <property type="nucleotide sequence ID" value="XM_024076174.1"/>
</dbReference>
<evidence type="ECO:0000256" key="3">
    <source>
        <dbReference type="ARBA" id="ARBA00023157"/>
    </source>
</evidence>
<protein>
    <submittedName>
        <fullName evidence="9">Sushi, von Willebrand factor type A, EGF and pentraxin domain-containing protein 1-like</fullName>
    </submittedName>
</protein>
<dbReference type="SMART" id="SM00032">
    <property type="entry name" value="CCP"/>
    <property type="match status" value="10"/>
</dbReference>
<accession>A0A2R2MPK1</accession>
<gene>
    <name evidence="9" type="primary">LOC106158962</name>
</gene>
<reference evidence="9" key="1">
    <citation type="submission" date="2025-08" db="UniProtKB">
        <authorList>
            <consortium name="RefSeq"/>
        </authorList>
    </citation>
    <scope>IDENTIFICATION</scope>
    <source>
        <tissue evidence="9">Gonads</tissue>
    </source>
</reference>
<feature type="domain" description="Sushi" evidence="7">
    <location>
        <begin position="785"/>
        <end position="846"/>
    </location>
</feature>
<feature type="domain" description="Sushi" evidence="7">
    <location>
        <begin position="159"/>
        <end position="210"/>
    </location>
</feature>
<feature type="disulfide bond" evidence="5">
    <location>
        <begin position="601"/>
        <end position="628"/>
    </location>
</feature>
<keyword evidence="8" id="KW-1185">Reference proteome</keyword>
<dbReference type="AlphaFoldDB" id="A0A2R2MPK1"/>
<keyword evidence="4" id="KW-0325">Glycoprotein</keyword>
<dbReference type="InParanoid" id="A0A2R2MPK1"/>
<feature type="compositionally biased region" description="Low complexity" evidence="6">
    <location>
        <begin position="657"/>
        <end position="684"/>
    </location>
</feature>
<feature type="disulfide bond" evidence="5">
    <location>
        <begin position="181"/>
        <end position="208"/>
    </location>
</feature>
<dbReference type="CDD" id="cd00033">
    <property type="entry name" value="CCP"/>
    <property type="match status" value="3"/>
</dbReference>
<evidence type="ECO:0000313" key="9">
    <source>
        <dbReference type="RefSeq" id="XP_023931942.1"/>
    </source>
</evidence>
<dbReference type="InterPro" id="IPR035976">
    <property type="entry name" value="Sushi/SCR/CCP_sf"/>
</dbReference>